<organism evidence="1 2">
    <name type="scientific">Phaseolus angularis</name>
    <name type="common">Azuki bean</name>
    <name type="synonym">Vigna angularis</name>
    <dbReference type="NCBI Taxonomy" id="3914"/>
    <lineage>
        <taxon>Eukaryota</taxon>
        <taxon>Viridiplantae</taxon>
        <taxon>Streptophyta</taxon>
        <taxon>Embryophyta</taxon>
        <taxon>Tracheophyta</taxon>
        <taxon>Spermatophyta</taxon>
        <taxon>Magnoliopsida</taxon>
        <taxon>eudicotyledons</taxon>
        <taxon>Gunneridae</taxon>
        <taxon>Pentapetalae</taxon>
        <taxon>rosids</taxon>
        <taxon>fabids</taxon>
        <taxon>Fabales</taxon>
        <taxon>Fabaceae</taxon>
        <taxon>Papilionoideae</taxon>
        <taxon>50 kb inversion clade</taxon>
        <taxon>NPAAA clade</taxon>
        <taxon>indigoferoid/millettioid clade</taxon>
        <taxon>Phaseoleae</taxon>
        <taxon>Vigna</taxon>
    </lineage>
</organism>
<dbReference type="Gramene" id="KOM33697">
    <property type="protein sequence ID" value="KOM33697"/>
    <property type="gene ID" value="LR48_Vigan01g325300"/>
</dbReference>
<gene>
    <name evidence="1" type="ORF">LR48_Vigan01g325300</name>
</gene>
<accession>A0A0L9TTF7</accession>
<dbReference type="AlphaFoldDB" id="A0A0L9TTF7"/>
<dbReference type="Proteomes" id="UP000053144">
    <property type="component" value="Chromosome 1"/>
</dbReference>
<dbReference type="EMBL" id="CM003371">
    <property type="protein sequence ID" value="KOM33697.1"/>
    <property type="molecule type" value="Genomic_DNA"/>
</dbReference>
<proteinExistence type="predicted"/>
<reference evidence="2" key="1">
    <citation type="journal article" date="2015" name="Proc. Natl. Acad. Sci. U.S.A.">
        <title>Genome sequencing of adzuki bean (Vigna angularis) provides insight into high starch and low fat accumulation and domestication.</title>
        <authorList>
            <person name="Yang K."/>
            <person name="Tian Z."/>
            <person name="Chen C."/>
            <person name="Luo L."/>
            <person name="Zhao B."/>
            <person name="Wang Z."/>
            <person name="Yu L."/>
            <person name="Li Y."/>
            <person name="Sun Y."/>
            <person name="Li W."/>
            <person name="Chen Y."/>
            <person name="Li Y."/>
            <person name="Zhang Y."/>
            <person name="Ai D."/>
            <person name="Zhao J."/>
            <person name="Shang C."/>
            <person name="Ma Y."/>
            <person name="Wu B."/>
            <person name="Wang M."/>
            <person name="Gao L."/>
            <person name="Sun D."/>
            <person name="Zhang P."/>
            <person name="Guo F."/>
            <person name="Wang W."/>
            <person name="Li Y."/>
            <person name="Wang J."/>
            <person name="Varshney R.K."/>
            <person name="Wang J."/>
            <person name="Ling H.Q."/>
            <person name="Wan P."/>
        </authorList>
    </citation>
    <scope>NUCLEOTIDE SEQUENCE</scope>
    <source>
        <strain evidence="2">cv. Jingnong 6</strain>
    </source>
</reference>
<evidence type="ECO:0000313" key="2">
    <source>
        <dbReference type="Proteomes" id="UP000053144"/>
    </source>
</evidence>
<name>A0A0L9TTF7_PHAAN</name>
<protein>
    <submittedName>
        <fullName evidence="1">Uncharacterized protein</fullName>
    </submittedName>
</protein>
<evidence type="ECO:0000313" key="1">
    <source>
        <dbReference type="EMBL" id="KOM33697.1"/>
    </source>
</evidence>
<sequence>MKRERAIDSVAMGRDELKSRKEWWQLKSESGAERQDDIVVSETYFSALTIKYPTKHPQPTKHRGSQQCAFGFSFNLRDRVKTEEDVAFRSEDLLINLRISFHLFQ</sequence>